<evidence type="ECO:0000256" key="1">
    <source>
        <dbReference type="ARBA" id="ARBA00005369"/>
    </source>
</evidence>
<protein>
    <submittedName>
        <fullName evidence="4">Protein-L-isoaspartate O-methyltransferase domain-containing protein 1-like</fullName>
    </submittedName>
</protein>
<keyword evidence="3" id="KW-1185">Reference proteome</keyword>
<feature type="compositionally biased region" description="Acidic residues" evidence="2">
    <location>
        <begin position="353"/>
        <end position="362"/>
    </location>
</feature>
<feature type="compositionally biased region" description="Basic and acidic residues" evidence="2">
    <location>
        <begin position="374"/>
        <end position="397"/>
    </location>
</feature>
<dbReference type="RefSeq" id="XP_002730364.1">
    <property type="nucleotide sequence ID" value="XM_002730318.2"/>
</dbReference>
<proteinExistence type="inferred from homology"/>
<evidence type="ECO:0000313" key="3">
    <source>
        <dbReference type="Proteomes" id="UP000694865"/>
    </source>
</evidence>
<dbReference type="PANTHER" id="PTHR11579">
    <property type="entry name" value="PROTEIN-L-ISOASPARTATE O-METHYLTRANSFERASE"/>
    <property type="match status" value="1"/>
</dbReference>
<dbReference type="InterPro" id="IPR000682">
    <property type="entry name" value="PCMT"/>
</dbReference>
<feature type="region of interest" description="Disordered" evidence="2">
    <location>
        <begin position="305"/>
        <end position="404"/>
    </location>
</feature>
<feature type="compositionally biased region" description="Polar residues" evidence="2">
    <location>
        <begin position="427"/>
        <end position="437"/>
    </location>
</feature>
<sequence length="532" mass="60660">MGGAVSAGEDNNHLIDNLKEAEYIKTRDVEEVFRAVDRADYYIDGHKDTAYKDLAWKHGNIHLSAPCIYSEVMESLQLKPGMSFLNLGSGTGYLSTMAGLILGANGINHGVEIHHDVIEYANDRLHEFIQNSTHFDKFQFCEPKYVLGNCLNVIPGSRCYDRVYCGAACPQEHEKYMGNLLKVGGILVMPMEDQLQQITRTGQSTWEVKNVLPVSFAPLVLPSKADGDHLTSIDLPSVDPRNLQDLCRLCIRLILREIVNKEHPPMEREKKPKPRVNRPRIRSRITISSVNNMLELASEIMNELNENDEEEGAEQEREESDDDDDIEDNKNTKKDETKGEDGKTNDTEKNNENDETITEELAECQISKGRKRAHENGSQDENGSKKVSEEKLLKIDEQPAVNHLHAFSENIELVEEDLKDPEESVKAGNNHQKTNNFVRKDIDENMMDEEEKTHDSDSESNSSVLSSSSSSQDSFEKIRLRLSRELYPSEPKSEEKKEMSKSDEEPNYLREKIRLLPLPLPLIEYLLYYRKH</sequence>
<evidence type="ECO:0000313" key="4">
    <source>
        <dbReference type="RefSeq" id="XP_002730364.1"/>
    </source>
</evidence>
<dbReference type="PANTHER" id="PTHR11579:SF9">
    <property type="entry name" value="PROTEIN-L-ISOASPARTATE O-METHYLTRANSFERASE"/>
    <property type="match status" value="1"/>
</dbReference>
<feature type="compositionally biased region" description="Basic and acidic residues" evidence="2">
    <location>
        <begin position="328"/>
        <end position="352"/>
    </location>
</feature>
<name>A0ABM0GI69_SACKO</name>
<evidence type="ECO:0000256" key="2">
    <source>
        <dbReference type="SAM" id="MobiDB-lite"/>
    </source>
</evidence>
<dbReference type="Proteomes" id="UP000694865">
    <property type="component" value="Unplaced"/>
</dbReference>
<dbReference type="GeneID" id="100367554"/>
<feature type="compositionally biased region" description="Basic residues" evidence="2">
    <location>
        <begin position="271"/>
        <end position="283"/>
    </location>
</feature>
<accession>A0ABM0GI69</accession>
<gene>
    <name evidence="4" type="primary">LOC100367554</name>
</gene>
<comment type="similarity">
    <text evidence="1">Belongs to the methyltransferase superfamily. L-isoaspartyl/D-aspartyl protein methyltransferase family.</text>
</comment>
<reference evidence="4" key="1">
    <citation type="submission" date="2025-08" db="UniProtKB">
        <authorList>
            <consortium name="RefSeq"/>
        </authorList>
    </citation>
    <scope>IDENTIFICATION</scope>
    <source>
        <tissue evidence="4">Testes</tissue>
    </source>
</reference>
<feature type="region of interest" description="Disordered" evidence="2">
    <location>
        <begin position="418"/>
        <end position="508"/>
    </location>
</feature>
<dbReference type="SUPFAM" id="SSF53335">
    <property type="entry name" value="S-adenosyl-L-methionine-dependent methyltransferases"/>
    <property type="match status" value="1"/>
</dbReference>
<feature type="compositionally biased region" description="Acidic residues" evidence="2">
    <location>
        <begin position="305"/>
        <end position="327"/>
    </location>
</feature>
<feature type="compositionally biased region" description="Basic and acidic residues" evidence="2">
    <location>
        <begin position="491"/>
        <end position="508"/>
    </location>
</feature>
<dbReference type="Pfam" id="PF01135">
    <property type="entry name" value="PCMT"/>
    <property type="match status" value="1"/>
</dbReference>
<feature type="compositionally biased region" description="Low complexity" evidence="2">
    <location>
        <begin position="459"/>
        <end position="473"/>
    </location>
</feature>
<organism evidence="3 4">
    <name type="scientific">Saccoglossus kowalevskii</name>
    <name type="common">Acorn worm</name>
    <dbReference type="NCBI Taxonomy" id="10224"/>
    <lineage>
        <taxon>Eukaryota</taxon>
        <taxon>Metazoa</taxon>
        <taxon>Hemichordata</taxon>
        <taxon>Enteropneusta</taxon>
        <taxon>Harrimaniidae</taxon>
        <taxon>Saccoglossus</taxon>
    </lineage>
</organism>
<feature type="compositionally biased region" description="Basic and acidic residues" evidence="2">
    <location>
        <begin position="474"/>
        <end position="484"/>
    </location>
</feature>
<feature type="region of interest" description="Disordered" evidence="2">
    <location>
        <begin position="264"/>
        <end position="284"/>
    </location>
</feature>
<dbReference type="InterPro" id="IPR029063">
    <property type="entry name" value="SAM-dependent_MTases_sf"/>
</dbReference>
<dbReference type="Gene3D" id="3.40.50.150">
    <property type="entry name" value="Vaccinia Virus protein VP39"/>
    <property type="match status" value="1"/>
</dbReference>